<protein>
    <submittedName>
        <fullName evidence="9">Type II toxin-antitoxin system VapC family toxin</fullName>
    </submittedName>
</protein>
<dbReference type="EMBL" id="JAFMYU010000010">
    <property type="protein sequence ID" value="MBO0932100.1"/>
    <property type="molecule type" value="Genomic_DNA"/>
</dbReference>
<evidence type="ECO:0000259" key="8">
    <source>
        <dbReference type="Pfam" id="PF01850"/>
    </source>
</evidence>
<dbReference type="SUPFAM" id="SSF88723">
    <property type="entry name" value="PIN domain-like"/>
    <property type="match status" value="1"/>
</dbReference>
<keyword evidence="4" id="KW-0479">Metal-binding</keyword>
<organism evidence="9 10">
    <name type="scientific">Fibrella aquatilis</name>
    <dbReference type="NCBI Taxonomy" id="2817059"/>
    <lineage>
        <taxon>Bacteria</taxon>
        <taxon>Pseudomonadati</taxon>
        <taxon>Bacteroidota</taxon>
        <taxon>Cytophagia</taxon>
        <taxon>Cytophagales</taxon>
        <taxon>Spirosomataceae</taxon>
        <taxon>Fibrella</taxon>
    </lineage>
</organism>
<evidence type="ECO:0000313" key="9">
    <source>
        <dbReference type="EMBL" id="MBO0932100.1"/>
    </source>
</evidence>
<keyword evidence="5" id="KW-0378">Hydrolase</keyword>
<dbReference type="GO" id="GO:0016787">
    <property type="term" value="F:hydrolase activity"/>
    <property type="evidence" value="ECO:0007669"/>
    <property type="project" value="UniProtKB-KW"/>
</dbReference>
<dbReference type="PANTHER" id="PTHR33653:SF1">
    <property type="entry name" value="RIBONUCLEASE VAPC2"/>
    <property type="match status" value="1"/>
</dbReference>
<evidence type="ECO:0000256" key="5">
    <source>
        <dbReference type="ARBA" id="ARBA00022801"/>
    </source>
</evidence>
<comment type="cofactor">
    <cofactor evidence="1">
        <name>Mg(2+)</name>
        <dbReference type="ChEBI" id="CHEBI:18420"/>
    </cofactor>
</comment>
<dbReference type="RefSeq" id="WP_207336070.1">
    <property type="nucleotide sequence ID" value="NZ_JAFMYU010000010.1"/>
</dbReference>
<evidence type="ECO:0000256" key="1">
    <source>
        <dbReference type="ARBA" id="ARBA00001946"/>
    </source>
</evidence>
<feature type="domain" description="PIN" evidence="8">
    <location>
        <begin position="3"/>
        <end position="113"/>
    </location>
</feature>
<keyword evidence="10" id="KW-1185">Reference proteome</keyword>
<comment type="similarity">
    <text evidence="7">Belongs to the PINc/VapC protein family.</text>
</comment>
<sequence length="124" mass="13898">MKLLDTNILIYSAQPEYQHLQELYKEVGVSVSEMTRLEVLGFSGLTEEQETFFNAVFSIVRIIPVSQEIIDKAITFRRAKNMKVGDAIIAATAAVNNLELITRNEKDFKHIAEITMTNPIPAAA</sequence>
<dbReference type="InterPro" id="IPR050556">
    <property type="entry name" value="Type_II_TA_system_RNase"/>
</dbReference>
<dbReference type="CDD" id="cd18738">
    <property type="entry name" value="PIN_VapC4-5_FitB-like"/>
    <property type="match status" value="1"/>
</dbReference>
<evidence type="ECO:0000313" key="10">
    <source>
        <dbReference type="Proteomes" id="UP000664795"/>
    </source>
</evidence>
<evidence type="ECO:0000256" key="7">
    <source>
        <dbReference type="ARBA" id="ARBA00038093"/>
    </source>
</evidence>
<dbReference type="Gene3D" id="3.40.50.1010">
    <property type="entry name" value="5'-nuclease"/>
    <property type="match status" value="1"/>
</dbReference>
<name>A0A939G833_9BACT</name>
<accession>A0A939G833</accession>
<evidence type="ECO:0000256" key="4">
    <source>
        <dbReference type="ARBA" id="ARBA00022723"/>
    </source>
</evidence>
<dbReference type="PANTHER" id="PTHR33653">
    <property type="entry name" value="RIBONUCLEASE VAPC2"/>
    <property type="match status" value="1"/>
</dbReference>
<dbReference type="GO" id="GO:0046872">
    <property type="term" value="F:metal ion binding"/>
    <property type="evidence" value="ECO:0007669"/>
    <property type="project" value="UniProtKB-KW"/>
</dbReference>
<gene>
    <name evidence="9" type="ORF">J2I48_13900</name>
</gene>
<dbReference type="InterPro" id="IPR029060">
    <property type="entry name" value="PIN-like_dom_sf"/>
</dbReference>
<evidence type="ECO:0000256" key="3">
    <source>
        <dbReference type="ARBA" id="ARBA00022722"/>
    </source>
</evidence>
<proteinExistence type="inferred from homology"/>
<dbReference type="AlphaFoldDB" id="A0A939G833"/>
<keyword evidence="6" id="KW-0460">Magnesium</keyword>
<evidence type="ECO:0000256" key="6">
    <source>
        <dbReference type="ARBA" id="ARBA00022842"/>
    </source>
</evidence>
<reference evidence="9 10" key="1">
    <citation type="submission" date="2021-03" db="EMBL/GenBank/DDBJ databases">
        <title>Fibrella sp. HMF5036 genome sequencing and assembly.</title>
        <authorList>
            <person name="Kang H."/>
            <person name="Kim H."/>
            <person name="Bae S."/>
            <person name="Joh K."/>
        </authorList>
    </citation>
    <scope>NUCLEOTIDE SEQUENCE [LARGE SCALE GENOMIC DNA]</scope>
    <source>
        <strain evidence="9 10">HMF5036</strain>
    </source>
</reference>
<comment type="caution">
    <text evidence="9">The sequence shown here is derived from an EMBL/GenBank/DDBJ whole genome shotgun (WGS) entry which is preliminary data.</text>
</comment>
<keyword evidence="2" id="KW-1277">Toxin-antitoxin system</keyword>
<dbReference type="Proteomes" id="UP000664795">
    <property type="component" value="Unassembled WGS sequence"/>
</dbReference>
<evidence type="ECO:0000256" key="2">
    <source>
        <dbReference type="ARBA" id="ARBA00022649"/>
    </source>
</evidence>
<dbReference type="GO" id="GO:0004518">
    <property type="term" value="F:nuclease activity"/>
    <property type="evidence" value="ECO:0007669"/>
    <property type="project" value="UniProtKB-KW"/>
</dbReference>
<dbReference type="InterPro" id="IPR002716">
    <property type="entry name" value="PIN_dom"/>
</dbReference>
<keyword evidence="3" id="KW-0540">Nuclease</keyword>
<dbReference type="Pfam" id="PF01850">
    <property type="entry name" value="PIN"/>
    <property type="match status" value="1"/>
</dbReference>